<dbReference type="InterPro" id="IPR018770">
    <property type="entry name" value="ChloroindolylP_hydrolase"/>
</dbReference>
<keyword evidence="1" id="KW-1133">Transmembrane helix</keyword>
<accession>A0ABR8XLG5</accession>
<protein>
    <submittedName>
        <fullName evidence="2">5-bromo-4-chloroindolyl phosphate hydrolysis family protein</fullName>
    </submittedName>
</protein>
<dbReference type="RefSeq" id="WP_191703366.1">
    <property type="nucleotide sequence ID" value="NZ_JACSPW010000005.1"/>
</dbReference>
<organism evidence="2 3">
    <name type="scientific">Solibacillus merdavium</name>
    <dbReference type="NCBI Taxonomy" id="2762218"/>
    <lineage>
        <taxon>Bacteria</taxon>
        <taxon>Bacillati</taxon>
        <taxon>Bacillota</taxon>
        <taxon>Bacilli</taxon>
        <taxon>Bacillales</taxon>
        <taxon>Caryophanaceae</taxon>
        <taxon>Solibacillus</taxon>
    </lineage>
</organism>
<dbReference type="EMBL" id="JACSPW010000005">
    <property type="protein sequence ID" value="MBD8032776.1"/>
    <property type="molecule type" value="Genomic_DNA"/>
</dbReference>
<evidence type="ECO:0000313" key="3">
    <source>
        <dbReference type="Proteomes" id="UP000600565"/>
    </source>
</evidence>
<sequence length="215" mass="24391">MLGPINFLTRHLINFLVFSTALTLTFVNLSGIATMLALPLGVGAYFISNKVTLAIQKTTQSKRLGLSKSEYNLIEAQIKQARAHIQALNQQYIRVRSVRSFKQINEMSKLSKRIINIVQTNPQKFYAVEDFFYAHLPSAVELSDKYTLLTKEQVPGTDVHLALEDTRKTLKELQITMESDLKSALSSDIENLKIELDFAKMSNEKRRDRLKIGGE</sequence>
<name>A0ABR8XLG5_9BACL</name>
<keyword evidence="1" id="KW-0812">Transmembrane</keyword>
<proteinExistence type="predicted"/>
<reference evidence="2 3" key="1">
    <citation type="submission" date="2020-08" db="EMBL/GenBank/DDBJ databases">
        <title>A Genomic Blueprint of the Chicken Gut Microbiome.</title>
        <authorList>
            <person name="Gilroy R."/>
            <person name="Ravi A."/>
            <person name="Getino M."/>
            <person name="Pursley I."/>
            <person name="Horton D.L."/>
            <person name="Alikhan N.-F."/>
            <person name="Baker D."/>
            <person name="Gharbi K."/>
            <person name="Hall N."/>
            <person name="Watson M."/>
            <person name="Adriaenssens E.M."/>
            <person name="Foster-Nyarko E."/>
            <person name="Jarju S."/>
            <person name="Secka A."/>
            <person name="Antonio M."/>
            <person name="Oren A."/>
            <person name="Chaudhuri R."/>
            <person name="La Ragione R.M."/>
            <person name="Hildebrand F."/>
            <person name="Pallen M.J."/>
        </authorList>
    </citation>
    <scope>NUCLEOTIDE SEQUENCE [LARGE SCALE GENOMIC DNA]</scope>
    <source>
        <strain evidence="2 3">Sa1YVA6</strain>
    </source>
</reference>
<keyword evidence="3" id="KW-1185">Reference proteome</keyword>
<comment type="caution">
    <text evidence="2">The sequence shown here is derived from an EMBL/GenBank/DDBJ whole genome shotgun (WGS) entry which is preliminary data.</text>
</comment>
<dbReference type="Pfam" id="PF10112">
    <property type="entry name" value="Halogen_Hydrol"/>
    <property type="match status" value="1"/>
</dbReference>
<evidence type="ECO:0000313" key="2">
    <source>
        <dbReference type="EMBL" id="MBD8032776.1"/>
    </source>
</evidence>
<gene>
    <name evidence="2" type="ORF">H9632_06830</name>
</gene>
<evidence type="ECO:0000256" key="1">
    <source>
        <dbReference type="SAM" id="Phobius"/>
    </source>
</evidence>
<dbReference type="Proteomes" id="UP000600565">
    <property type="component" value="Unassembled WGS sequence"/>
</dbReference>
<keyword evidence="1" id="KW-0472">Membrane</keyword>
<feature type="transmembrane region" description="Helical" evidence="1">
    <location>
        <begin position="12"/>
        <end position="30"/>
    </location>
</feature>